<feature type="compositionally biased region" description="Basic and acidic residues" evidence="2">
    <location>
        <begin position="178"/>
        <end position="190"/>
    </location>
</feature>
<dbReference type="OrthoDB" id="671439at2759"/>
<evidence type="ECO:0000256" key="2">
    <source>
        <dbReference type="SAM" id="MobiDB-lite"/>
    </source>
</evidence>
<keyword evidence="3" id="KW-0378">Hydrolase</keyword>
<dbReference type="EMBL" id="PKPP01000857">
    <property type="protein sequence ID" value="PWA87998.1"/>
    <property type="molecule type" value="Genomic_DNA"/>
</dbReference>
<dbReference type="Proteomes" id="UP000245207">
    <property type="component" value="Unassembled WGS sequence"/>
</dbReference>
<dbReference type="STRING" id="35608.A0A2U1PQG2"/>
<dbReference type="PANTHER" id="PTHR14209:SF36">
    <property type="entry name" value="GDSL-LIKE LIPASE_ACYLHYDROLASE FAMILY PROTEIN, EXPRESSED"/>
    <property type="match status" value="1"/>
</dbReference>
<dbReference type="AlphaFoldDB" id="A0A2U1PQG2"/>
<gene>
    <name evidence="3" type="ORF">CTI12_AA123100</name>
</gene>
<dbReference type="InterPro" id="IPR036514">
    <property type="entry name" value="SGNH_hydro_sf"/>
</dbReference>
<dbReference type="InterPro" id="IPR001087">
    <property type="entry name" value="GDSL"/>
</dbReference>
<comment type="caution">
    <text evidence="3">The sequence shown here is derived from an EMBL/GenBank/DDBJ whole genome shotgun (WGS) entry which is preliminary data.</text>
</comment>
<evidence type="ECO:0000313" key="4">
    <source>
        <dbReference type="Proteomes" id="UP000245207"/>
    </source>
</evidence>
<dbReference type="Gene3D" id="3.40.50.1110">
    <property type="entry name" value="SGNH hydrolase"/>
    <property type="match status" value="2"/>
</dbReference>
<dbReference type="InterPro" id="IPR045136">
    <property type="entry name" value="Iah1-like"/>
</dbReference>
<evidence type="ECO:0000256" key="1">
    <source>
        <dbReference type="ARBA" id="ARBA00008668"/>
    </source>
</evidence>
<protein>
    <submittedName>
        <fullName evidence="3">SGNH hydrolase-type esterase superfamily protein</fullName>
    </submittedName>
</protein>
<dbReference type="Pfam" id="PF00657">
    <property type="entry name" value="Lipase_GDSL"/>
    <property type="match status" value="2"/>
</dbReference>
<comment type="similarity">
    <text evidence="1">Belongs to the 'GDSL' lipolytic enzyme family.</text>
</comment>
<proteinExistence type="inferred from homology"/>
<name>A0A2U1PQG2_ARTAN</name>
<evidence type="ECO:0000313" key="3">
    <source>
        <dbReference type="EMBL" id="PWA87998.1"/>
    </source>
</evidence>
<dbReference type="PANTHER" id="PTHR14209">
    <property type="entry name" value="ISOAMYL ACETATE-HYDROLYZING ESTERASE 1"/>
    <property type="match status" value="1"/>
</dbReference>
<reference evidence="3 4" key="1">
    <citation type="journal article" date="2018" name="Mol. Plant">
        <title>The genome of Artemisia annua provides insight into the evolution of Asteraceae family and artemisinin biosynthesis.</title>
        <authorList>
            <person name="Shen Q."/>
            <person name="Zhang L."/>
            <person name="Liao Z."/>
            <person name="Wang S."/>
            <person name="Yan T."/>
            <person name="Shi P."/>
            <person name="Liu M."/>
            <person name="Fu X."/>
            <person name="Pan Q."/>
            <person name="Wang Y."/>
            <person name="Lv Z."/>
            <person name="Lu X."/>
            <person name="Zhang F."/>
            <person name="Jiang W."/>
            <person name="Ma Y."/>
            <person name="Chen M."/>
            <person name="Hao X."/>
            <person name="Li L."/>
            <person name="Tang Y."/>
            <person name="Lv G."/>
            <person name="Zhou Y."/>
            <person name="Sun X."/>
            <person name="Brodelius P.E."/>
            <person name="Rose J.K.C."/>
            <person name="Tang K."/>
        </authorList>
    </citation>
    <scope>NUCLEOTIDE SEQUENCE [LARGE SCALE GENOMIC DNA]</scope>
    <source>
        <strain evidence="4">cv. Huhao1</strain>
        <tissue evidence="3">Leaf</tissue>
    </source>
</reference>
<dbReference type="SUPFAM" id="SSF52266">
    <property type="entry name" value="SGNH hydrolase"/>
    <property type="match status" value="1"/>
</dbReference>
<dbReference type="CDD" id="cd01838">
    <property type="entry name" value="Isoamyl_acetate_hydrolase_like"/>
    <property type="match status" value="1"/>
</dbReference>
<feature type="region of interest" description="Disordered" evidence="2">
    <location>
        <begin position="174"/>
        <end position="197"/>
    </location>
</feature>
<keyword evidence="4" id="KW-1185">Reference proteome</keyword>
<accession>A0A2U1PQG2</accession>
<sequence length="197" mass="22016">MRPSIVLFGDSITEQSFQYGGWGASLTDTYSRKADIVIRGYSGYTTRWALLLLHHLFPAVKKECSPAMLIVLITPPPIDEEGRLEDAVSSYGEKAMKLPERTNEAAGDYANGCIEVAKEVGVSSINLWSKMQETDGWQKKFLNDGLHLTPDGNRFVYEEVLKVFNGASLTAPDMPSDFPHHSEIDPHNPEKVFQQRV</sequence>
<organism evidence="3 4">
    <name type="scientific">Artemisia annua</name>
    <name type="common">Sweet wormwood</name>
    <dbReference type="NCBI Taxonomy" id="35608"/>
    <lineage>
        <taxon>Eukaryota</taxon>
        <taxon>Viridiplantae</taxon>
        <taxon>Streptophyta</taxon>
        <taxon>Embryophyta</taxon>
        <taxon>Tracheophyta</taxon>
        <taxon>Spermatophyta</taxon>
        <taxon>Magnoliopsida</taxon>
        <taxon>eudicotyledons</taxon>
        <taxon>Gunneridae</taxon>
        <taxon>Pentapetalae</taxon>
        <taxon>asterids</taxon>
        <taxon>campanulids</taxon>
        <taxon>Asterales</taxon>
        <taxon>Asteraceae</taxon>
        <taxon>Asteroideae</taxon>
        <taxon>Anthemideae</taxon>
        <taxon>Artemisiinae</taxon>
        <taxon>Artemisia</taxon>
    </lineage>
</organism>
<dbReference type="GO" id="GO:0016788">
    <property type="term" value="F:hydrolase activity, acting on ester bonds"/>
    <property type="evidence" value="ECO:0007669"/>
    <property type="project" value="InterPro"/>
</dbReference>